<evidence type="ECO:0000313" key="1">
    <source>
        <dbReference type="EMBL" id="MBW0468297.1"/>
    </source>
</evidence>
<gene>
    <name evidence="1" type="ORF">O181_008012</name>
</gene>
<evidence type="ECO:0000313" key="2">
    <source>
        <dbReference type="Proteomes" id="UP000765509"/>
    </source>
</evidence>
<comment type="caution">
    <text evidence="1">The sequence shown here is derived from an EMBL/GenBank/DDBJ whole genome shotgun (WGS) entry which is preliminary data.</text>
</comment>
<sequence>MVELPYFPRFEWYFLVIDSPKGEYLILGFEFLNNLNPSIDKRKGLIRFNTDYKDSSDSLFPPRNVYSTAITHEFLVGDSRTPSLATFLNIPYLNFPHSFLLSINEDFKEIIYGGEYYSISSLHVSHGNSNLPPSFYHDSLEELCDKEEELEEIENLMKFFPSAYDHYSDVFCKVKEEKLNPHYSFDHFIKLEGSLP</sequence>
<dbReference type="Proteomes" id="UP000765509">
    <property type="component" value="Unassembled WGS sequence"/>
</dbReference>
<name>A0A9Q3GJ13_9BASI</name>
<dbReference type="AlphaFoldDB" id="A0A9Q3GJ13"/>
<protein>
    <submittedName>
        <fullName evidence="1">Uncharacterized protein</fullName>
    </submittedName>
</protein>
<keyword evidence="2" id="KW-1185">Reference proteome</keyword>
<dbReference type="OrthoDB" id="2684341at2759"/>
<reference evidence="1" key="1">
    <citation type="submission" date="2021-03" db="EMBL/GenBank/DDBJ databases">
        <title>Draft genome sequence of rust myrtle Austropuccinia psidii MF-1, a brazilian biotype.</title>
        <authorList>
            <person name="Quecine M.C."/>
            <person name="Pachon D.M.R."/>
            <person name="Bonatelli M.L."/>
            <person name="Correr F.H."/>
            <person name="Franceschini L.M."/>
            <person name="Leite T.F."/>
            <person name="Margarido G.R.A."/>
            <person name="Almeida C.A."/>
            <person name="Ferrarezi J.A."/>
            <person name="Labate C.A."/>
        </authorList>
    </citation>
    <scope>NUCLEOTIDE SEQUENCE</scope>
    <source>
        <strain evidence="1">MF-1</strain>
    </source>
</reference>
<proteinExistence type="predicted"/>
<accession>A0A9Q3GJ13</accession>
<dbReference type="EMBL" id="AVOT02001825">
    <property type="protein sequence ID" value="MBW0468297.1"/>
    <property type="molecule type" value="Genomic_DNA"/>
</dbReference>
<organism evidence="1 2">
    <name type="scientific">Austropuccinia psidii MF-1</name>
    <dbReference type="NCBI Taxonomy" id="1389203"/>
    <lineage>
        <taxon>Eukaryota</taxon>
        <taxon>Fungi</taxon>
        <taxon>Dikarya</taxon>
        <taxon>Basidiomycota</taxon>
        <taxon>Pucciniomycotina</taxon>
        <taxon>Pucciniomycetes</taxon>
        <taxon>Pucciniales</taxon>
        <taxon>Sphaerophragmiaceae</taxon>
        <taxon>Austropuccinia</taxon>
    </lineage>
</organism>